<feature type="region of interest" description="Disordered" evidence="1">
    <location>
        <begin position="85"/>
        <end position="150"/>
    </location>
</feature>
<keyword evidence="2" id="KW-1185">Reference proteome</keyword>
<dbReference type="AlphaFoldDB" id="A0A6P5EGQ6"/>
<reference evidence="3" key="2">
    <citation type="submission" date="2025-08" db="UniProtKB">
        <authorList>
            <consortium name="RefSeq"/>
        </authorList>
    </citation>
    <scope>IDENTIFICATION</scope>
    <source>
        <tissue evidence="3">Leaf</tissue>
    </source>
</reference>
<evidence type="ECO:0000256" key="1">
    <source>
        <dbReference type="SAM" id="MobiDB-lite"/>
    </source>
</evidence>
<reference evidence="2" key="1">
    <citation type="journal article" date="2015" name="Nat. Genet.">
        <title>The pineapple genome and the evolution of CAM photosynthesis.</title>
        <authorList>
            <person name="Ming R."/>
            <person name="VanBuren R."/>
            <person name="Wai C.M."/>
            <person name="Tang H."/>
            <person name="Schatz M.C."/>
            <person name="Bowers J.E."/>
            <person name="Lyons E."/>
            <person name="Wang M.L."/>
            <person name="Chen J."/>
            <person name="Biggers E."/>
            <person name="Zhang J."/>
            <person name="Huang L."/>
            <person name="Zhang L."/>
            <person name="Miao W."/>
            <person name="Zhang J."/>
            <person name="Ye Z."/>
            <person name="Miao C."/>
            <person name="Lin Z."/>
            <person name="Wang H."/>
            <person name="Zhou H."/>
            <person name="Yim W.C."/>
            <person name="Priest H.D."/>
            <person name="Zheng C."/>
            <person name="Woodhouse M."/>
            <person name="Edger P.P."/>
            <person name="Guyot R."/>
            <person name="Guo H.B."/>
            <person name="Guo H."/>
            <person name="Zheng G."/>
            <person name="Singh R."/>
            <person name="Sharma A."/>
            <person name="Min X."/>
            <person name="Zheng Y."/>
            <person name="Lee H."/>
            <person name="Gurtowski J."/>
            <person name="Sedlazeck F.J."/>
            <person name="Harkess A."/>
            <person name="McKain M.R."/>
            <person name="Liao Z."/>
            <person name="Fang J."/>
            <person name="Liu J."/>
            <person name="Zhang X."/>
            <person name="Zhang Q."/>
            <person name="Hu W."/>
            <person name="Qin Y."/>
            <person name="Wang K."/>
            <person name="Chen L.Y."/>
            <person name="Shirley N."/>
            <person name="Lin Y.R."/>
            <person name="Liu L.Y."/>
            <person name="Hernandez A.G."/>
            <person name="Wright C.L."/>
            <person name="Bulone V."/>
            <person name="Tuskan G.A."/>
            <person name="Heath K."/>
            <person name="Zee F."/>
            <person name="Moore P.H."/>
            <person name="Sunkar R."/>
            <person name="Leebens-Mack J.H."/>
            <person name="Mockler T."/>
            <person name="Bennetzen J.L."/>
            <person name="Freeling M."/>
            <person name="Sankoff D."/>
            <person name="Paterson A.H."/>
            <person name="Zhu X."/>
            <person name="Yang X."/>
            <person name="Smith J.A."/>
            <person name="Cushman J.C."/>
            <person name="Paull R.E."/>
            <person name="Yu Q."/>
        </authorList>
    </citation>
    <scope>NUCLEOTIDE SEQUENCE [LARGE SCALE GENOMIC DNA]</scope>
    <source>
        <strain evidence="2">cv. F153</strain>
    </source>
</reference>
<dbReference type="Proteomes" id="UP000515123">
    <property type="component" value="Unplaced"/>
</dbReference>
<gene>
    <name evidence="3" type="primary">LOC109704298</name>
</gene>
<protein>
    <submittedName>
        <fullName evidence="3">Formin-like protein 20</fullName>
    </submittedName>
</protein>
<feature type="region of interest" description="Disordered" evidence="1">
    <location>
        <begin position="190"/>
        <end position="214"/>
    </location>
</feature>
<evidence type="ECO:0000313" key="2">
    <source>
        <dbReference type="Proteomes" id="UP000515123"/>
    </source>
</evidence>
<dbReference type="RefSeq" id="XP_020080645.1">
    <property type="nucleotide sequence ID" value="XM_020225056.1"/>
</dbReference>
<dbReference type="GeneID" id="109704298"/>
<proteinExistence type="predicted"/>
<accession>A0A6P5EGQ6</accession>
<evidence type="ECO:0000313" key="3">
    <source>
        <dbReference type="RefSeq" id="XP_020080645.1"/>
    </source>
</evidence>
<organism evidence="2 3">
    <name type="scientific">Ananas comosus</name>
    <name type="common">Pineapple</name>
    <name type="synonym">Ananas ananas</name>
    <dbReference type="NCBI Taxonomy" id="4615"/>
    <lineage>
        <taxon>Eukaryota</taxon>
        <taxon>Viridiplantae</taxon>
        <taxon>Streptophyta</taxon>
        <taxon>Embryophyta</taxon>
        <taxon>Tracheophyta</taxon>
        <taxon>Spermatophyta</taxon>
        <taxon>Magnoliopsida</taxon>
        <taxon>Liliopsida</taxon>
        <taxon>Poales</taxon>
        <taxon>Bromeliaceae</taxon>
        <taxon>Bromelioideae</taxon>
        <taxon>Ananas</taxon>
    </lineage>
</organism>
<feature type="compositionally biased region" description="Polar residues" evidence="1">
    <location>
        <begin position="200"/>
        <end position="214"/>
    </location>
</feature>
<sequence length="214" mass="21851">MASIRAEPPPAAAGLPPFRPVPVHAVQSPQAPSAVVRCPPPLQLPAATGSVDWAPLQPGLGRLSLEAAVPPAAACPQRPVRLGYEYGRPPPSAAAATTRTESDVSGMRRRPSPSPPAAGAFADPLEARCRSPAASSRPPPDRLGTVTAAPPLSRPVGAGLERARPAFVILATAAGETGLRLHGRQCSLQRILQGPPPLGSSVSSAAEPGETQTR</sequence>
<name>A0A6P5EGQ6_ANACO</name>